<evidence type="ECO:0000313" key="11">
    <source>
        <dbReference type="EMBL" id="RKQ73346.1"/>
    </source>
</evidence>
<organism evidence="11 12">
    <name type="scientific">Oceanibaculum indicum</name>
    <dbReference type="NCBI Taxonomy" id="526216"/>
    <lineage>
        <taxon>Bacteria</taxon>
        <taxon>Pseudomonadati</taxon>
        <taxon>Pseudomonadota</taxon>
        <taxon>Alphaproteobacteria</taxon>
        <taxon>Rhodospirillales</taxon>
        <taxon>Oceanibaculaceae</taxon>
        <taxon>Oceanibaculum</taxon>
    </lineage>
</organism>
<gene>
    <name evidence="11" type="ORF">BCL74_1132</name>
</gene>
<dbReference type="PANTHER" id="PTHR30151">
    <property type="entry name" value="ALKANE SULFONATE ABC TRANSPORTER-RELATED, MEMBRANE SUBUNIT"/>
    <property type="match status" value="1"/>
</dbReference>
<keyword evidence="5 9" id="KW-0812">Transmembrane</keyword>
<keyword evidence="6 9" id="KW-1133">Transmembrane helix</keyword>
<dbReference type="Proteomes" id="UP000277424">
    <property type="component" value="Unassembled WGS sequence"/>
</dbReference>
<evidence type="ECO:0000256" key="2">
    <source>
        <dbReference type="ARBA" id="ARBA00009306"/>
    </source>
</evidence>
<comment type="caution">
    <text evidence="11">The sequence shown here is derived from an EMBL/GenBank/DDBJ whole genome shotgun (WGS) entry which is preliminary data.</text>
</comment>
<dbReference type="InterPro" id="IPR035906">
    <property type="entry name" value="MetI-like_sf"/>
</dbReference>
<dbReference type="GO" id="GO:0010438">
    <property type="term" value="P:cellular response to sulfur starvation"/>
    <property type="evidence" value="ECO:0007669"/>
    <property type="project" value="TreeGrafter"/>
</dbReference>
<evidence type="ECO:0000256" key="5">
    <source>
        <dbReference type="ARBA" id="ARBA00022692"/>
    </source>
</evidence>
<dbReference type="RefSeq" id="WP_008944257.1">
    <property type="nucleotide sequence ID" value="NZ_RBIG01000001.1"/>
</dbReference>
<feature type="transmembrane region" description="Helical" evidence="9">
    <location>
        <begin position="29"/>
        <end position="51"/>
    </location>
</feature>
<feature type="transmembrane region" description="Helical" evidence="9">
    <location>
        <begin position="92"/>
        <end position="112"/>
    </location>
</feature>
<dbReference type="FunFam" id="1.10.3720.10:FF:000003">
    <property type="entry name" value="Aliphatic sulfonate ABC transporter permease"/>
    <property type="match status" value="1"/>
</dbReference>
<dbReference type="PANTHER" id="PTHR30151:SF39">
    <property type="entry name" value="ABC TRANSPORTER PERMEASE PROTEIN"/>
    <property type="match status" value="1"/>
</dbReference>
<comment type="subcellular location">
    <subcellularLocation>
        <location evidence="1 9">Cell membrane</location>
        <topology evidence="1 9">Multi-pass membrane protein</topology>
    </subcellularLocation>
</comment>
<name>A0A420WR63_9PROT</name>
<evidence type="ECO:0000256" key="3">
    <source>
        <dbReference type="ARBA" id="ARBA00022448"/>
    </source>
</evidence>
<evidence type="ECO:0000256" key="9">
    <source>
        <dbReference type="RuleBase" id="RU363032"/>
    </source>
</evidence>
<evidence type="ECO:0000313" key="12">
    <source>
        <dbReference type="Proteomes" id="UP000277424"/>
    </source>
</evidence>
<evidence type="ECO:0000256" key="8">
    <source>
        <dbReference type="ARBA" id="ARBA00056719"/>
    </source>
</evidence>
<accession>A0A420WR63</accession>
<dbReference type="Pfam" id="PF00528">
    <property type="entry name" value="BPD_transp_1"/>
    <property type="match status" value="1"/>
</dbReference>
<dbReference type="GO" id="GO:0005886">
    <property type="term" value="C:plasma membrane"/>
    <property type="evidence" value="ECO:0007669"/>
    <property type="project" value="UniProtKB-SubCell"/>
</dbReference>
<feature type="transmembrane region" description="Helical" evidence="9">
    <location>
        <begin position="213"/>
        <end position="234"/>
    </location>
</feature>
<dbReference type="CDD" id="cd06261">
    <property type="entry name" value="TM_PBP2"/>
    <property type="match status" value="1"/>
</dbReference>
<feature type="domain" description="ABC transmembrane type-1" evidence="10">
    <location>
        <begin position="81"/>
        <end position="264"/>
    </location>
</feature>
<dbReference type="GO" id="GO:0042918">
    <property type="term" value="P:alkanesulfonate transmembrane transport"/>
    <property type="evidence" value="ECO:0007669"/>
    <property type="project" value="UniProtKB-ARBA"/>
</dbReference>
<comment type="similarity">
    <text evidence="2 9">Belongs to the binding-protein-dependent transport system permease family.</text>
</comment>
<evidence type="ECO:0000256" key="4">
    <source>
        <dbReference type="ARBA" id="ARBA00022475"/>
    </source>
</evidence>
<dbReference type="PROSITE" id="PS50928">
    <property type="entry name" value="ABC_TM1"/>
    <property type="match status" value="1"/>
</dbReference>
<dbReference type="EMBL" id="RBIG01000001">
    <property type="protein sequence ID" value="RKQ73346.1"/>
    <property type="molecule type" value="Genomic_DNA"/>
</dbReference>
<evidence type="ECO:0000259" key="10">
    <source>
        <dbReference type="PROSITE" id="PS50928"/>
    </source>
</evidence>
<evidence type="ECO:0000256" key="1">
    <source>
        <dbReference type="ARBA" id="ARBA00004651"/>
    </source>
</evidence>
<feature type="transmembrane region" description="Helical" evidence="9">
    <location>
        <begin position="151"/>
        <end position="170"/>
    </location>
</feature>
<sequence length="291" mass="30694">MTAEVYDRDTAKAAAPSGAAASPRKRNPLAALAGTKGLIVPLLLLAGWAALSWTGVFAPNLVPSPEAVLEEISALWASGELTSHIGVTLTRVLFGFLAGTAAATLLGAVTGYSRTARELLDPTLQALKAVPSLAWVPLFILWFGIFEASKVTLIAVGVFFPIYLNLVEGIQGVDRKLVEVAKLNRFSRLDLVRRVLLPATLPSYVVGLRAGLALGWMFVIAAELMGASEGLGYLMVDGQMTGRPAVIVASLILFAIAGKLTDAVLAGATRPFLAWQDGFGDMKGATHARNR</sequence>
<dbReference type="OrthoDB" id="9799271at2"/>
<feature type="transmembrane region" description="Helical" evidence="9">
    <location>
        <begin position="246"/>
        <end position="268"/>
    </location>
</feature>
<evidence type="ECO:0000256" key="6">
    <source>
        <dbReference type="ARBA" id="ARBA00022989"/>
    </source>
</evidence>
<keyword evidence="4" id="KW-1003">Cell membrane</keyword>
<keyword evidence="3 9" id="KW-0813">Transport</keyword>
<dbReference type="AlphaFoldDB" id="A0A420WR63"/>
<dbReference type="SUPFAM" id="SSF161098">
    <property type="entry name" value="MetI-like"/>
    <property type="match status" value="1"/>
</dbReference>
<comment type="function">
    <text evidence="8">Probably part of an ABC transporter complex. Probably responsible for the translocation of the substrate across the membrane.</text>
</comment>
<reference evidence="11 12" key="1">
    <citation type="submission" date="2018-10" db="EMBL/GenBank/DDBJ databases">
        <title>Comparative analysis of microorganisms from saline springs in Andes Mountain Range, Colombia.</title>
        <authorList>
            <person name="Rubin E."/>
        </authorList>
    </citation>
    <scope>NUCLEOTIDE SEQUENCE [LARGE SCALE GENOMIC DNA]</scope>
    <source>
        <strain evidence="11 12">USBA 36</strain>
    </source>
</reference>
<protein>
    <submittedName>
        <fullName evidence="11">Sulfonate transport system permease protein</fullName>
    </submittedName>
</protein>
<dbReference type="InterPro" id="IPR000515">
    <property type="entry name" value="MetI-like"/>
</dbReference>
<evidence type="ECO:0000256" key="7">
    <source>
        <dbReference type="ARBA" id="ARBA00023136"/>
    </source>
</evidence>
<keyword evidence="7 9" id="KW-0472">Membrane</keyword>
<feature type="transmembrane region" description="Helical" evidence="9">
    <location>
        <begin position="124"/>
        <end position="145"/>
    </location>
</feature>
<dbReference type="Gene3D" id="1.10.3720.10">
    <property type="entry name" value="MetI-like"/>
    <property type="match status" value="1"/>
</dbReference>
<proteinExistence type="inferred from homology"/>